<feature type="transmembrane region" description="Helical" evidence="9">
    <location>
        <begin position="221"/>
        <end position="249"/>
    </location>
</feature>
<sequence length="284" mass="29904">MIYLFQLMNGIGLGMLYFLLAVGLSVIFGLLHFVNFAHGAFYLLGAYFCFAVFQMGFGFWVALAVAPLLVGLLAAVTEASLLRRIYRLPHTYHIIVTIGLALIIQELVIIIWGPIGSSVPAPAGLDGAVMLGSFIYPEYRLFVIGFTALLAGGLWWLLEGTRLGAVVRAGSESADMIALLGYDIKRINTAVFALGAGLAGLAGALAAPIRGTDPFMGVEALAIAFVVVVIGGMGSYSGALIAGLLVGIVQSMMTTIWPQGAGMAVYLAMVLIILAMPRGLMGRA</sequence>
<keyword evidence="4 9" id="KW-0812">Transmembrane</keyword>
<evidence type="ECO:0000256" key="1">
    <source>
        <dbReference type="ARBA" id="ARBA00004651"/>
    </source>
</evidence>
<dbReference type="GO" id="GO:0006865">
    <property type="term" value="P:amino acid transport"/>
    <property type="evidence" value="ECO:0007669"/>
    <property type="project" value="UniProtKB-KW"/>
</dbReference>
<dbReference type="CDD" id="cd06582">
    <property type="entry name" value="TM_PBP1_LivH_like"/>
    <property type="match status" value="1"/>
</dbReference>
<keyword evidence="5" id="KW-0029">Amino-acid transport</keyword>
<feature type="transmembrane region" description="Helical" evidence="9">
    <location>
        <begin position="94"/>
        <end position="115"/>
    </location>
</feature>
<dbReference type="PANTHER" id="PTHR11795">
    <property type="entry name" value="BRANCHED-CHAIN AMINO ACID TRANSPORT SYSTEM PERMEASE PROTEIN LIVH"/>
    <property type="match status" value="1"/>
</dbReference>
<gene>
    <name evidence="10" type="ORF">DRW48_11150</name>
</gene>
<organism evidence="10 11">
    <name type="scientific">Paracoccus suum</name>
    <dbReference type="NCBI Taxonomy" id="2259340"/>
    <lineage>
        <taxon>Bacteria</taxon>
        <taxon>Pseudomonadati</taxon>
        <taxon>Pseudomonadota</taxon>
        <taxon>Alphaproteobacteria</taxon>
        <taxon>Rhodobacterales</taxon>
        <taxon>Paracoccaceae</taxon>
        <taxon>Paracoccus</taxon>
    </lineage>
</organism>
<evidence type="ECO:0000256" key="9">
    <source>
        <dbReference type="SAM" id="Phobius"/>
    </source>
</evidence>
<dbReference type="AlphaFoldDB" id="A0A344PLC0"/>
<evidence type="ECO:0000256" key="3">
    <source>
        <dbReference type="ARBA" id="ARBA00022475"/>
    </source>
</evidence>
<feature type="transmembrane region" description="Helical" evidence="9">
    <location>
        <begin position="40"/>
        <end position="73"/>
    </location>
</feature>
<reference evidence="11" key="1">
    <citation type="submission" date="2018-07" db="EMBL/GenBank/DDBJ databases">
        <title>Genome sequencing of Paracoccus sp. SC2-6.</title>
        <authorList>
            <person name="Heo J."/>
            <person name="Kim S.-J."/>
            <person name="Kwon S.-W."/>
        </authorList>
    </citation>
    <scope>NUCLEOTIDE SEQUENCE [LARGE SCALE GENOMIC DNA]</scope>
    <source>
        <strain evidence="11">SC2-6</strain>
    </source>
</reference>
<feature type="transmembrane region" description="Helical" evidence="9">
    <location>
        <begin position="139"/>
        <end position="158"/>
    </location>
</feature>
<accession>A0A344PLC0</accession>
<feature type="transmembrane region" description="Helical" evidence="9">
    <location>
        <begin position="261"/>
        <end position="280"/>
    </location>
</feature>
<dbReference type="GO" id="GO:0022857">
    <property type="term" value="F:transmembrane transporter activity"/>
    <property type="evidence" value="ECO:0007669"/>
    <property type="project" value="InterPro"/>
</dbReference>
<comment type="subcellular location">
    <subcellularLocation>
        <location evidence="1">Cell membrane</location>
        <topology evidence="1">Multi-pass membrane protein</topology>
    </subcellularLocation>
</comment>
<evidence type="ECO:0000256" key="2">
    <source>
        <dbReference type="ARBA" id="ARBA00022448"/>
    </source>
</evidence>
<keyword evidence="2" id="KW-0813">Transport</keyword>
<evidence type="ECO:0000313" key="10">
    <source>
        <dbReference type="EMBL" id="AXC50175.1"/>
    </source>
</evidence>
<dbReference type="OrthoDB" id="9807115at2"/>
<evidence type="ECO:0000313" key="11">
    <source>
        <dbReference type="Proteomes" id="UP000252023"/>
    </source>
</evidence>
<dbReference type="InterPro" id="IPR001851">
    <property type="entry name" value="ABC_transp_permease"/>
</dbReference>
<dbReference type="InterPro" id="IPR052157">
    <property type="entry name" value="BCAA_transport_permease"/>
</dbReference>
<evidence type="ECO:0000256" key="7">
    <source>
        <dbReference type="ARBA" id="ARBA00023136"/>
    </source>
</evidence>
<dbReference type="PANTHER" id="PTHR11795:SF442">
    <property type="entry name" value="ABC TRANSPORTER ATP-BINDING PROTEIN"/>
    <property type="match status" value="1"/>
</dbReference>
<protein>
    <submittedName>
        <fullName evidence="10">Branched-chain amino acid ABC transporter permease</fullName>
    </submittedName>
</protein>
<dbReference type="GO" id="GO:0005886">
    <property type="term" value="C:plasma membrane"/>
    <property type="evidence" value="ECO:0007669"/>
    <property type="project" value="UniProtKB-SubCell"/>
</dbReference>
<dbReference type="RefSeq" id="WP_114076494.1">
    <property type="nucleotide sequence ID" value="NZ_CP030918.1"/>
</dbReference>
<evidence type="ECO:0000256" key="6">
    <source>
        <dbReference type="ARBA" id="ARBA00022989"/>
    </source>
</evidence>
<dbReference type="KEGG" id="pars:DRW48_11150"/>
<feature type="transmembrane region" description="Helical" evidence="9">
    <location>
        <begin position="190"/>
        <end position="209"/>
    </location>
</feature>
<keyword evidence="3" id="KW-1003">Cell membrane</keyword>
<keyword evidence="7 9" id="KW-0472">Membrane</keyword>
<evidence type="ECO:0000256" key="8">
    <source>
        <dbReference type="ARBA" id="ARBA00037998"/>
    </source>
</evidence>
<name>A0A344PLC0_9RHOB</name>
<keyword evidence="6 9" id="KW-1133">Transmembrane helix</keyword>
<evidence type="ECO:0000256" key="4">
    <source>
        <dbReference type="ARBA" id="ARBA00022692"/>
    </source>
</evidence>
<evidence type="ECO:0000256" key="5">
    <source>
        <dbReference type="ARBA" id="ARBA00022970"/>
    </source>
</evidence>
<keyword evidence="11" id="KW-1185">Reference proteome</keyword>
<dbReference type="EMBL" id="CP030918">
    <property type="protein sequence ID" value="AXC50175.1"/>
    <property type="molecule type" value="Genomic_DNA"/>
</dbReference>
<dbReference type="Proteomes" id="UP000252023">
    <property type="component" value="Chromosome"/>
</dbReference>
<comment type="similarity">
    <text evidence="8">Belongs to the binding-protein-dependent transport system permease family. LivHM subfamily.</text>
</comment>
<dbReference type="Pfam" id="PF02653">
    <property type="entry name" value="BPD_transp_2"/>
    <property type="match status" value="1"/>
</dbReference>
<feature type="transmembrane region" description="Helical" evidence="9">
    <location>
        <begin position="12"/>
        <end position="34"/>
    </location>
</feature>
<proteinExistence type="inferred from homology"/>